<dbReference type="Pfam" id="PF01966">
    <property type="entry name" value="HD"/>
    <property type="match status" value="1"/>
</dbReference>
<evidence type="ECO:0000313" key="3">
    <source>
        <dbReference type="EMBL" id="CAA9582371.1"/>
    </source>
</evidence>
<dbReference type="InterPro" id="IPR003607">
    <property type="entry name" value="HD/PDEase_dom"/>
</dbReference>
<dbReference type="GO" id="GO:0008832">
    <property type="term" value="F:dGTPase activity"/>
    <property type="evidence" value="ECO:0007669"/>
    <property type="project" value="TreeGrafter"/>
</dbReference>
<dbReference type="InterPro" id="IPR050135">
    <property type="entry name" value="dGTPase-like"/>
</dbReference>
<accession>A0A6J4VLM3</accession>
<gene>
    <name evidence="3" type="ORF">AVDCRST_MAG88-3503</name>
</gene>
<dbReference type="InterPro" id="IPR006674">
    <property type="entry name" value="HD_domain"/>
</dbReference>
<organism evidence="3">
    <name type="scientific">uncultured Thermomicrobiales bacterium</name>
    <dbReference type="NCBI Taxonomy" id="1645740"/>
    <lineage>
        <taxon>Bacteria</taxon>
        <taxon>Pseudomonadati</taxon>
        <taxon>Thermomicrobiota</taxon>
        <taxon>Thermomicrobia</taxon>
        <taxon>Thermomicrobiales</taxon>
        <taxon>environmental samples</taxon>
    </lineage>
</organism>
<dbReference type="GO" id="GO:0006203">
    <property type="term" value="P:dGTP catabolic process"/>
    <property type="evidence" value="ECO:0007669"/>
    <property type="project" value="TreeGrafter"/>
</dbReference>
<feature type="compositionally biased region" description="Basic residues" evidence="1">
    <location>
        <begin position="560"/>
        <end position="570"/>
    </location>
</feature>
<protein>
    <recommendedName>
        <fullName evidence="2">HD domain-containing protein</fullName>
    </recommendedName>
</protein>
<dbReference type="PROSITE" id="PS51831">
    <property type="entry name" value="HD"/>
    <property type="match status" value="1"/>
</dbReference>
<feature type="domain" description="HD" evidence="2">
    <location>
        <begin position="110"/>
        <end position="249"/>
    </location>
</feature>
<evidence type="ECO:0000259" key="2">
    <source>
        <dbReference type="PROSITE" id="PS51831"/>
    </source>
</evidence>
<reference evidence="3" key="1">
    <citation type="submission" date="2020-02" db="EMBL/GenBank/DDBJ databases">
        <authorList>
            <person name="Meier V. D."/>
        </authorList>
    </citation>
    <scope>NUCLEOTIDE SEQUENCE</scope>
    <source>
        <strain evidence="3">AVDCRST_MAG88</strain>
    </source>
</reference>
<feature type="region of interest" description="Disordered" evidence="1">
    <location>
        <begin position="1"/>
        <end position="30"/>
    </location>
</feature>
<feature type="region of interest" description="Disordered" evidence="1">
    <location>
        <begin position="551"/>
        <end position="570"/>
    </location>
</feature>
<dbReference type="SMART" id="SM00471">
    <property type="entry name" value="HDc"/>
    <property type="match status" value="1"/>
</dbReference>
<dbReference type="PANTHER" id="PTHR11373:SF4">
    <property type="entry name" value="DEOXYNUCLEOSIDE TRIPHOSPHATE TRIPHOSPHOHYDROLASE SAMHD1"/>
    <property type="match status" value="1"/>
</dbReference>
<dbReference type="AlphaFoldDB" id="A0A6J4VLM3"/>
<sequence>MTGPTDLLDGAEDGAATREPINEPLRFAEPPAPIPLARQLDDWLAEHPDWFAPAPPQAPGEKFVRDPVHGSIVLSTAEARLLDSGPLQRLRGIFQVGLAWLAYPSARHSRFEHTLGVRHVAGRILDRLEEGRGRRYRPEDCAAVLGAALTHDVGHGAFSHASEALIAEHPAYAGQLPPGTRAHEVAGALLVEREPLRSRLAGMGADARVVAALIRQSDDDRRTLLAAGFPSELLGVISGPFDADKLDYFARDSYFSGLPSLVDLDRIMQTMTITPAGELGITLAGASALEALLYSRIAMHAHLYGHQKVLAGESMIRGIIEELVGPAVDGRVGSAGRGTLTLRGRGGAPRAVGFRLVADYLRVEDRAFLVAPTDQPHVADLQDRILRRDMLKRAFSLSYDQMPLCAAPGARVDEDAYLRFLARLHEPGQVERLRWAILRGLPDLRSSDLWVRATDIPDVLNTDRYVVDRGNRPTHDATMFAGWDRRDALAGAGVPLHPTLRNYLLLRAKVYVFCPPARRAEVEEHARAAIWHLYMETASAPALSQFAPSAGELARGARSAPRRRPRPVRA</sequence>
<dbReference type="CDD" id="cd00077">
    <property type="entry name" value="HDc"/>
    <property type="match status" value="1"/>
</dbReference>
<dbReference type="Gene3D" id="1.10.3210.10">
    <property type="entry name" value="Hypothetical protein af1432"/>
    <property type="match status" value="1"/>
</dbReference>
<dbReference type="PANTHER" id="PTHR11373">
    <property type="entry name" value="DEOXYNUCLEOSIDE TRIPHOSPHATE TRIPHOSPHOHYDROLASE"/>
    <property type="match status" value="1"/>
</dbReference>
<dbReference type="EMBL" id="CADCWM010000845">
    <property type="protein sequence ID" value="CAA9582371.1"/>
    <property type="molecule type" value="Genomic_DNA"/>
</dbReference>
<proteinExistence type="predicted"/>
<name>A0A6J4VLM3_9BACT</name>
<evidence type="ECO:0000256" key="1">
    <source>
        <dbReference type="SAM" id="MobiDB-lite"/>
    </source>
</evidence>
<dbReference type="SUPFAM" id="SSF109604">
    <property type="entry name" value="HD-domain/PDEase-like"/>
    <property type="match status" value="1"/>
</dbReference>